<dbReference type="Proteomes" id="UP001221189">
    <property type="component" value="Unassembled WGS sequence"/>
</dbReference>
<comment type="caution">
    <text evidence="2">The sequence shown here is derived from an EMBL/GenBank/DDBJ whole genome shotgun (WGS) entry which is preliminary data.</text>
</comment>
<dbReference type="Gene3D" id="3.40.630.30">
    <property type="match status" value="2"/>
</dbReference>
<dbReference type="InterPro" id="IPR051531">
    <property type="entry name" value="N-acetyltransferase"/>
</dbReference>
<dbReference type="EMBL" id="JAQQXT010000006">
    <property type="protein sequence ID" value="MDC8772228.1"/>
    <property type="molecule type" value="Genomic_DNA"/>
</dbReference>
<proteinExistence type="predicted"/>
<evidence type="ECO:0000313" key="3">
    <source>
        <dbReference type="Proteomes" id="UP001221189"/>
    </source>
</evidence>
<dbReference type="InterPro" id="IPR000182">
    <property type="entry name" value="GNAT_dom"/>
</dbReference>
<dbReference type="RefSeq" id="WP_273600441.1">
    <property type="nucleotide sequence ID" value="NZ_JAQQXT010000006.1"/>
</dbReference>
<dbReference type="PANTHER" id="PTHR43792">
    <property type="entry name" value="GNAT FAMILY, PUTATIVE (AFU_ORTHOLOGUE AFUA_3G00765)-RELATED-RELATED"/>
    <property type="match status" value="1"/>
</dbReference>
<dbReference type="SUPFAM" id="SSF55729">
    <property type="entry name" value="Acyl-CoA N-acyltransferases (Nat)"/>
    <property type="match status" value="2"/>
</dbReference>
<dbReference type="Pfam" id="PF13302">
    <property type="entry name" value="Acetyltransf_3"/>
    <property type="match status" value="1"/>
</dbReference>
<dbReference type="Pfam" id="PF00583">
    <property type="entry name" value="Acetyltransf_1"/>
    <property type="match status" value="1"/>
</dbReference>
<dbReference type="InterPro" id="IPR016181">
    <property type="entry name" value="Acyl_CoA_acyltransferase"/>
</dbReference>
<keyword evidence="3" id="KW-1185">Reference proteome</keyword>
<evidence type="ECO:0000259" key="1">
    <source>
        <dbReference type="PROSITE" id="PS51186"/>
    </source>
</evidence>
<protein>
    <submittedName>
        <fullName evidence="2">GNAT family N-acetyltransferase</fullName>
    </submittedName>
</protein>
<gene>
    <name evidence="2" type="ORF">PRZ03_11655</name>
</gene>
<dbReference type="PROSITE" id="PS51186">
    <property type="entry name" value="GNAT"/>
    <property type="match status" value="1"/>
</dbReference>
<reference evidence="2 3" key="1">
    <citation type="submission" date="2022-10" db="EMBL/GenBank/DDBJ databases">
        <title>Paucibacter sp. hw1 Genome sequencing.</title>
        <authorList>
            <person name="Park S."/>
        </authorList>
    </citation>
    <scope>NUCLEOTIDE SEQUENCE [LARGE SCALE GENOMIC DNA]</scope>
    <source>
        <strain evidence="3">hw1</strain>
    </source>
</reference>
<accession>A0ABT5KE74</accession>
<evidence type="ECO:0000313" key="2">
    <source>
        <dbReference type="EMBL" id="MDC8772228.1"/>
    </source>
</evidence>
<dbReference type="PANTHER" id="PTHR43792:SF1">
    <property type="entry name" value="N-ACETYLTRANSFERASE DOMAIN-CONTAINING PROTEIN"/>
    <property type="match status" value="1"/>
</dbReference>
<organism evidence="2 3">
    <name type="scientific">Roseateles albus</name>
    <dbReference type="NCBI Taxonomy" id="2987525"/>
    <lineage>
        <taxon>Bacteria</taxon>
        <taxon>Pseudomonadati</taxon>
        <taxon>Pseudomonadota</taxon>
        <taxon>Betaproteobacteria</taxon>
        <taxon>Burkholderiales</taxon>
        <taxon>Sphaerotilaceae</taxon>
        <taxon>Roseateles</taxon>
    </lineage>
</organism>
<feature type="domain" description="N-acetyltransferase" evidence="1">
    <location>
        <begin position="174"/>
        <end position="329"/>
    </location>
</feature>
<name>A0ABT5KE74_9BURK</name>
<sequence length="329" mass="36137">MNIPTQLETERLILRPFVHSDWPALHAHYSDPECTRFTFGRSLSEGESWRAMASMAGHWALRGYGPYALEHKLSGAVLGAAGLWYPNDWPEPEIKWALSRAYWGQGFASEAVRAVQAMALREAPDMPLISFIKAENSASINLALAVGASLEQRREFRASAWHVYRHPGYAPQRTEIKALDPDSAAAQALLDASDRLMAELYPALDSNHLESAAGLKPSNVLFLGAWVGTELAGCGAVKRMAAGEGGQAYGEIKRIFVRPELRGLGLSKLLMQHLERDLVERGIGLARLQTGIRQPEALALYAALGYQRCGPYGAHEADETGVFMEKILI</sequence>
<dbReference type="CDD" id="cd04301">
    <property type="entry name" value="NAT_SF"/>
    <property type="match status" value="1"/>
</dbReference>